<dbReference type="Pfam" id="PF00348">
    <property type="entry name" value="polyprenyl_synt"/>
    <property type="match status" value="1"/>
</dbReference>
<keyword evidence="8" id="KW-0414">Isoprene biosynthesis</keyword>
<keyword evidence="6" id="KW-0479">Metal-binding</keyword>
<dbReference type="InterPro" id="IPR036388">
    <property type="entry name" value="WH-like_DNA-bd_sf"/>
</dbReference>
<dbReference type="GO" id="GO:0004659">
    <property type="term" value="F:prenyltransferase activity"/>
    <property type="evidence" value="ECO:0007669"/>
    <property type="project" value="InterPro"/>
</dbReference>
<dbReference type="Gene3D" id="1.10.600.10">
    <property type="entry name" value="Farnesyl Diphosphate Synthase"/>
    <property type="match status" value="1"/>
</dbReference>
<dbReference type="PROSITE" id="PS51683">
    <property type="entry name" value="SAM_OMT_II"/>
    <property type="match status" value="1"/>
</dbReference>
<name>H8Z3Q0_9GAMM</name>
<dbReference type="GO" id="GO:0046872">
    <property type="term" value="F:metal ion binding"/>
    <property type="evidence" value="ECO:0007669"/>
    <property type="project" value="UniProtKB-KW"/>
</dbReference>
<dbReference type="Gene3D" id="1.10.10.10">
    <property type="entry name" value="Winged helix-like DNA-binding domain superfamily/Winged helix DNA-binding domain"/>
    <property type="match status" value="1"/>
</dbReference>
<evidence type="ECO:0000256" key="5">
    <source>
        <dbReference type="ARBA" id="ARBA00022691"/>
    </source>
</evidence>
<sequence length="684" mass="73213">MDVMSRIEQTLKRAIAQGSGEAAPPLLEAATRHAVFPGGGRVRPRLCLAVALACGDDAPALSDAAAAALELLHCASLVHDDLPCFDDAATRRGRPSVHAAYGERLAVLVGDGLIVRAFELLAWNAGSHPARAASLTAIVGRAVGMTSGIIAGQAWECEPEVELTEYHRQKTAALFFAATEAGAAAAGQDPAPWHAFGEKLGLAYQVADDLRDVAVSEADMGKPMGQDQTHGRPSAVAELGLDGALGRLKKLVDAAVHGIPACPGRAKLAELVGSEMRRLLPAELVDRLDWPQPEPDMGNLEENAAMQITWSERLSDVWHQSLSRLIASPAFQRWAADFPLTRPVAQRRASGLFDICAGFVYSQILDACVRLELFERLAKEPVTPEELGAEVDLSSAAADRLLRAGVALRLFNRRAGGRFGLGPHGAAMLGNPGIAAIVRHHRMLYRDLTDPLALLRGELAETELGRYWAYAGAATPGAAGDAEVASYSQLMTASHAFVAGDTLDAYSFKDHQCLLDVGGGEGSFLLAAGQRWPHLKLQLFDLPAVAERAAVRLRDHGLGERSQTFGGDMKRDPLPRGADLISFVRVIHDHDDDMAMTMLKAARAALPMNGTLLVTEPMAETPGAEPIGDAYFGFYLLAMGSGRPRPPRELAAMLKAAGFSSVRLLKTRQPMQTRVMIAKPDHRD</sequence>
<reference evidence="11 12" key="2">
    <citation type="submission" date="2011-11" db="EMBL/GenBank/DDBJ databases">
        <authorList>
            <consortium name="US DOE Joint Genome Institute"/>
            <person name="Lucas S."/>
            <person name="Han J."/>
            <person name="Lapidus A."/>
            <person name="Cheng J.-F."/>
            <person name="Goodwin L."/>
            <person name="Pitluck S."/>
            <person name="Peters L."/>
            <person name="Ovchinnikova G."/>
            <person name="Zhang X."/>
            <person name="Detter J.C."/>
            <person name="Han C."/>
            <person name="Tapia R."/>
            <person name="Land M."/>
            <person name="Hauser L."/>
            <person name="Kyrpides N."/>
            <person name="Ivanova N."/>
            <person name="Pagani I."/>
            <person name="Vogl K."/>
            <person name="Liu Z."/>
            <person name="Overmann J."/>
            <person name="Frigaard N.-U."/>
            <person name="Bryant D."/>
            <person name="Woyke T."/>
        </authorList>
    </citation>
    <scope>NUCLEOTIDE SEQUENCE [LARGE SCALE GENOMIC DNA]</scope>
    <source>
        <strain evidence="11 12">970</strain>
    </source>
</reference>
<comment type="cofactor">
    <cofactor evidence="1">
        <name>Mg(2+)</name>
        <dbReference type="ChEBI" id="CHEBI:18420"/>
    </cofactor>
</comment>
<evidence type="ECO:0000259" key="9">
    <source>
        <dbReference type="Pfam" id="PF00891"/>
    </source>
</evidence>
<dbReference type="Pfam" id="PF00891">
    <property type="entry name" value="Methyltransf_2"/>
    <property type="match status" value="1"/>
</dbReference>
<dbReference type="FunFam" id="1.10.600.10:FF:000001">
    <property type="entry name" value="Geranylgeranyl diphosphate synthase"/>
    <property type="match status" value="1"/>
</dbReference>
<evidence type="ECO:0000256" key="8">
    <source>
        <dbReference type="ARBA" id="ARBA00023229"/>
    </source>
</evidence>
<keyword evidence="7" id="KW-0460">Magnesium</keyword>
<dbReference type="GO" id="GO:0008654">
    <property type="term" value="P:phospholipid biosynthetic process"/>
    <property type="evidence" value="ECO:0007669"/>
    <property type="project" value="UniProtKB-ARBA"/>
</dbReference>
<dbReference type="GO" id="GO:0046983">
    <property type="term" value="F:protein dimerization activity"/>
    <property type="evidence" value="ECO:0007669"/>
    <property type="project" value="InterPro"/>
</dbReference>
<dbReference type="GO" id="GO:0008171">
    <property type="term" value="F:O-methyltransferase activity"/>
    <property type="evidence" value="ECO:0007669"/>
    <property type="project" value="InterPro"/>
</dbReference>
<evidence type="ECO:0000256" key="6">
    <source>
        <dbReference type="ARBA" id="ARBA00022723"/>
    </source>
</evidence>
<comment type="similarity">
    <text evidence="2">Belongs to the FPP/GGPP synthase family.</text>
</comment>
<dbReference type="PANTHER" id="PTHR43281">
    <property type="entry name" value="FARNESYL DIPHOSPHATE SYNTHASE"/>
    <property type="match status" value="1"/>
</dbReference>
<organism evidence="11 12">
    <name type="scientific">Thiorhodovibrio frisius</name>
    <dbReference type="NCBI Taxonomy" id="631362"/>
    <lineage>
        <taxon>Bacteria</taxon>
        <taxon>Pseudomonadati</taxon>
        <taxon>Pseudomonadota</taxon>
        <taxon>Gammaproteobacteria</taxon>
        <taxon>Chromatiales</taxon>
        <taxon>Chromatiaceae</taxon>
        <taxon>Thiorhodovibrio</taxon>
    </lineage>
</organism>
<dbReference type="InterPro" id="IPR008949">
    <property type="entry name" value="Isoprenoid_synthase_dom_sf"/>
</dbReference>
<dbReference type="InterPro" id="IPR033749">
    <property type="entry name" value="Polyprenyl_synt_CS"/>
</dbReference>
<dbReference type="AlphaFoldDB" id="H8Z3Q0"/>
<evidence type="ECO:0000256" key="2">
    <source>
        <dbReference type="ARBA" id="ARBA00006706"/>
    </source>
</evidence>
<dbReference type="SUPFAM" id="SSF46785">
    <property type="entry name" value="Winged helix' DNA-binding domain"/>
    <property type="match status" value="1"/>
</dbReference>
<dbReference type="PROSITE" id="PS00444">
    <property type="entry name" value="POLYPRENYL_SYNTHASE_2"/>
    <property type="match status" value="1"/>
</dbReference>
<dbReference type="InterPro" id="IPR036390">
    <property type="entry name" value="WH_DNA-bd_sf"/>
</dbReference>
<evidence type="ECO:0000256" key="1">
    <source>
        <dbReference type="ARBA" id="ARBA00001946"/>
    </source>
</evidence>
<evidence type="ECO:0000313" key="11">
    <source>
        <dbReference type="EMBL" id="EIC20039.1"/>
    </source>
</evidence>
<dbReference type="PANTHER" id="PTHR43281:SF1">
    <property type="entry name" value="FARNESYL DIPHOSPHATE SYNTHASE"/>
    <property type="match status" value="1"/>
</dbReference>
<dbReference type="Pfam" id="PF08100">
    <property type="entry name" value="Dimerisation"/>
    <property type="match status" value="1"/>
</dbReference>
<keyword evidence="12" id="KW-1185">Reference proteome</keyword>
<protein>
    <submittedName>
        <fullName evidence="11">Geranylgeranyl pyrophosphate synthase</fullName>
    </submittedName>
</protein>
<gene>
    <name evidence="11" type="ORF">Thi970DRAFT_03651</name>
</gene>
<evidence type="ECO:0000259" key="10">
    <source>
        <dbReference type="Pfam" id="PF08100"/>
    </source>
</evidence>
<reference evidence="12" key="1">
    <citation type="submission" date="2011-06" db="EMBL/GenBank/DDBJ databases">
        <authorList>
            <consortium name="US DOE Joint Genome Institute (JGI-PGF)"/>
            <person name="Lucas S."/>
            <person name="Han J."/>
            <person name="Lapidus A."/>
            <person name="Cheng J.-F."/>
            <person name="Goodwin L."/>
            <person name="Pitluck S."/>
            <person name="Peters L."/>
            <person name="Land M.L."/>
            <person name="Hauser L."/>
            <person name="Vogl K."/>
            <person name="Liu Z."/>
            <person name="Overmann J."/>
            <person name="Frigaard N.-U."/>
            <person name="Bryant D.A."/>
            <person name="Woyke T.J."/>
        </authorList>
    </citation>
    <scope>NUCLEOTIDE SEQUENCE [LARGE SCALE GENOMIC DNA]</scope>
    <source>
        <strain evidence="12">970</strain>
    </source>
</reference>
<accession>H8Z3Q0</accession>
<dbReference type="HOGENOM" id="CLU_402201_0_0_6"/>
<dbReference type="eggNOG" id="COG0142">
    <property type="taxonomic scope" value="Bacteria"/>
</dbReference>
<evidence type="ECO:0000256" key="3">
    <source>
        <dbReference type="ARBA" id="ARBA00022603"/>
    </source>
</evidence>
<dbReference type="Gene3D" id="3.40.50.150">
    <property type="entry name" value="Vaccinia Virus protein VP39"/>
    <property type="match status" value="1"/>
</dbReference>
<dbReference type="InterPro" id="IPR000092">
    <property type="entry name" value="Polyprenyl_synt"/>
</dbReference>
<dbReference type="STRING" id="631362.Thi970DRAFT_03651"/>
<keyword evidence="5" id="KW-0949">S-adenosyl-L-methionine</keyword>
<dbReference type="Gene3D" id="1.10.287.1350">
    <property type="match status" value="1"/>
</dbReference>
<dbReference type="InterPro" id="IPR016461">
    <property type="entry name" value="COMT-like"/>
</dbReference>
<dbReference type="SUPFAM" id="SSF48576">
    <property type="entry name" value="Terpenoid synthases"/>
    <property type="match status" value="1"/>
</dbReference>
<dbReference type="EMBL" id="JH603170">
    <property type="protein sequence ID" value="EIC20039.1"/>
    <property type="molecule type" value="Genomic_DNA"/>
</dbReference>
<evidence type="ECO:0000313" key="12">
    <source>
        <dbReference type="Proteomes" id="UP000002964"/>
    </source>
</evidence>
<feature type="domain" description="O-methyltransferase dimerisation" evidence="10">
    <location>
        <begin position="354"/>
        <end position="425"/>
    </location>
</feature>
<dbReference type="GO" id="GO:0032259">
    <property type="term" value="P:methylation"/>
    <property type="evidence" value="ECO:0007669"/>
    <property type="project" value="UniProtKB-KW"/>
</dbReference>
<dbReference type="SFLD" id="SFLDS00005">
    <property type="entry name" value="Isoprenoid_Synthase_Type_I"/>
    <property type="match status" value="1"/>
</dbReference>
<keyword evidence="3" id="KW-0489">Methyltransferase</keyword>
<feature type="domain" description="O-methyltransferase C-terminal" evidence="9">
    <location>
        <begin position="478"/>
        <end position="660"/>
    </location>
</feature>
<dbReference type="GO" id="GO:0016114">
    <property type="term" value="P:terpenoid biosynthetic process"/>
    <property type="evidence" value="ECO:0007669"/>
    <property type="project" value="UniProtKB-ARBA"/>
</dbReference>
<dbReference type="InterPro" id="IPR012967">
    <property type="entry name" value="COMT_dimerisation"/>
</dbReference>
<dbReference type="InterPro" id="IPR029063">
    <property type="entry name" value="SAM-dependent_MTases_sf"/>
</dbReference>
<proteinExistence type="inferred from homology"/>
<dbReference type="InterPro" id="IPR001077">
    <property type="entry name" value="COMT_C"/>
</dbReference>
<dbReference type="Proteomes" id="UP000002964">
    <property type="component" value="Unassembled WGS sequence"/>
</dbReference>
<keyword evidence="4" id="KW-0808">Transferase</keyword>
<evidence type="ECO:0000256" key="4">
    <source>
        <dbReference type="ARBA" id="ARBA00022679"/>
    </source>
</evidence>
<dbReference type="PROSITE" id="PS00723">
    <property type="entry name" value="POLYPRENYL_SYNTHASE_1"/>
    <property type="match status" value="1"/>
</dbReference>
<dbReference type="eggNOG" id="COG2226">
    <property type="taxonomic scope" value="Bacteria"/>
</dbReference>
<dbReference type="SUPFAM" id="SSF53335">
    <property type="entry name" value="S-adenosyl-L-methionine-dependent methyltransferases"/>
    <property type="match status" value="1"/>
</dbReference>
<evidence type="ECO:0000256" key="7">
    <source>
        <dbReference type="ARBA" id="ARBA00022842"/>
    </source>
</evidence>